<feature type="region of interest" description="Disordered" evidence="9">
    <location>
        <begin position="472"/>
        <end position="501"/>
    </location>
</feature>
<dbReference type="Gene3D" id="1.10.287.630">
    <property type="entry name" value="Helix hairpin bin"/>
    <property type="match status" value="1"/>
</dbReference>
<evidence type="ECO:0000256" key="7">
    <source>
        <dbReference type="ARBA" id="ARBA00023286"/>
    </source>
</evidence>
<dbReference type="PROSITE" id="PS00889">
    <property type="entry name" value="CNMP_BINDING_2"/>
    <property type="match status" value="1"/>
</dbReference>
<dbReference type="PANTHER" id="PTHR45638">
    <property type="entry name" value="CYCLIC NUCLEOTIDE-GATED CATION CHANNEL SUBUNIT A"/>
    <property type="match status" value="1"/>
</dbReference>
<dbReference type="InterPro" id="IPR014710">
    <property type="entry name" value="RmlC-like_jellyroll"/>
</dbReference>
<evidence type="ECO:0000256" key="5">
    <source>
        <dbReference type="ARBA" id="ARBA00023065"/>
    </source>
</evidence>
<keyword evidence="3 10" id="KW-0812">Transmembrane</keyword>
<dbReference type="GO" id="GO:0044877">
    <property type="term" value="F:protein-containing complex binding"/>
    <property type="evidence" value="ECO:0007669"/>
    <property type="project" value="TreeGrafter"/>
</dbReference>
<evidence type="ECO:0000256" key="1">
    <source>
        <dbReference type="ARBA" id="ARBA00004141"/>
    </source>
</evidence>
<dbReference type="GO" id="GO:0005221">
    <property type="term" value="F:intracellularly cyclic nucleotide-activated monoatomic cation channel activity"/>
    <property type="evidence" value="ECO:0007669"/>
    <property type="project" value="InterPro"/>
</dbReference>
<evidence type="ECO:0000256" key="9">
    <source>
        <dbReference type="SAM" id="MobiDB-lite"/>
    </source>
</evidence>
<dbReference type="EMBL" id="GG745358">
    <property type="protein sequence ID" value="KNE68772.1"/>
    <property type="molecule type" value="Genomic_DNA"/>
</dbReference>
<reference evidence="12 13" key="1">
    <citation type="submission" date="2009-11" db="EMBL/GenBank/DDBJ databases">
        <title>Annotation of Allomyces macrogynus ATCC 38327.</title>
        <authorList>
            <consortium name="The Broad Institute Genome Sequencing Platform"/>
            <person name="Russ C."/>
            <person name="Cuomo C."/>
            <person name="Burger G."/>
            <person name="Gray M.W."/>
            <person name="Holland P.W.H."/>
            <person name="King N."/>
            <person name="Lang F.B.F."/>
            <person name="Roger A.J."/>
            <person name="Ruiz-Trillo I."/>
            <person name="Young S.K."/>
            <person name="Zeng Q."/>
            <person name="Gargeya S."/>
            <person name="Fitzgerald M."/>
            <person name="Haas B."/>
            <person name="Abouelleil A."/>
            <person name="Alvarado L."/>
            <person name="Arachchi H.M."/>
            <person name="Berlin A."/>
            <person name="Chapman S.B."/>
            <person name="Gearin G."/>
            <person name="Goldberg J."/>
            <person name="Griggs A."/>
            <person name="Gujja S."/>
            <person name="Hansen M."/>
            <person name="Heiman D."/>
            <person name="Howarth C."/>
            <person name="Larimer J."/>
            <person name="Lui A."/>
            <person name="MacDonald P.J.P."/>
            <person name="McCowen C."/>
            <person name="Montmayeur A."/>
            <person name="Murphy C."/>
            <person name="Neiman D."/>
            <person name="Pearson M."/>
            <person name="Priest M."/>
            <person name="Roberts A."/>
            <person name="Saif S."/>
            <person name="Shea T."/>
            <person name="Sisk P."/>
            <person name="Stolte C."/>
            <person name="Sykes S."/>
            <person name="Wortman J."/>
            <person name="Nusbaum C."/>
            <person name="Birren B."/>
        </authorList>
    </citation>
    <scope>NUCLEOTIDE SEQUENCE [LARGE SCALE GENOMIC DNA]</scope>
    <source>
        <strain evidence="12 13">ATCC 38327</strain>
    </source>
</reference>
<dbReference type="Proteomes" id="UP000054350">
    <property type="component" value="Unassembled WGS sequence"/>
</dbReference>
<dbReference type="eggNOG" id="KOG0500">
    <property type="taxonomic scope" value="Eukaryota"/>
</dbReference>
<name>A0A0L0T218_ALLM3</name>
<dbReference type="Pfam" id="PF00027">
    <property type="entry name" value="cNMP_binding"/>
    <property type="match status" value="1"/>
</dbReference>
<dbReference type="InterPro" id="IPR018488">
    <property type="entry name" value="cNMP-bd_CS"/>
</dbReference>
<dbReference type="PANTHER" id="PTHR45638:SF11">
    <property type="entry name" value="CYCLIC NUCLEOTIDE-GATED CATION CHANNEL SUBUNIT A"/>
    <property type="match status" value="1"/>
</dbReference>
<dbReference type="AlphaFoldDB" id="A0A0L0T218"/>
<gene>
    <name evidence="12" type="ORF">AMAG_13412</name>
</gene>
<dbReference type="InterPro" id="IPR050866">
    <property type="entry name" value="CNG_cation_channel"/>
</dbReference>
<dbReference type="Gene3D" id="1.10.287.70">
    <property type="match status" value="1"/>
</dbReference>
<feature type="transmembrane region" description="Helical" evidence="10">
    <location>
        <begin position="151"/>
        <end position="172"/>
    </location>
</feature>
<feature type="non-terminal residue" evidence="12">
    <location>
        <position position="1"/>
    </location>
</feature>
<keyword evidence="13" id="KW-1185">Reference proteome</keyword>
<dbReference type="SUPFAM" id="SSF51206">
    <property type="entry name" value="cAMP-binding domain-like"/>
    <property type="match status" value="1"/>
</dbReference>
<evidence type="ECO:0000259" key="11">
    <source>
        <dbReference type="PROSITE" id="PS50042"/>
    </source>
</evidence>
<keyword evidence="4 10" id="KW-1133">Transmembrane helix</keyword>
<protein>
    <recommendedName>
        <fullName evidence="11">Cyclic nucleotide-binding domain-containing protein</fullName>
    </recommendedName>
</protein>
<reference evidence="13" key="2">
    <citation type="submission" date="2009-11" db="EMBL/GenBank/DDBJ databases">
        <title>The Genome Sequence of Allomyces macrogynus strain ATCC 38327.</title>
        <authorList>
            <consortium name="The Broad Institute Genome Sequencing Platform"/>
            <person name="Russ C."/>
            <person name="Cuomo C."/>
            <person name="Shea T."/>
            <person name="Young S.K."/>
            <person name="Zeng Q."/>
            <person name="Koehrsen M."/>
            <person name="Haas B."/>
            <person name="Borodovsky M."/>
            <person name="Guigo R."/>
            <person name="Alvarado L."/>
            <person name="Berlin A."/>
            <person name="Borenstein D."/>
            <person name="Chen Z."/>
            <person name="Engels R."/>
            <person name="Freedman E."/>
            <person name="Gellesch M."/>
            <person name="Goldberg J."/>
            <person name="Griggs A."/>
            <person name="Gujja S."/>
            <person name="Heiman D."/>
            <person name="Hepburn T."/>
            <person name="Howarth C."/>
            <person name="Jen D."/>
            <person name="Larson L."/>
            <person name="Lewis B."/>
            <person name="Mehta T."/>
            <person name="Park D."/>
            <person name="Pearson M."/>
            <person name="Roberts A."/>
            <person name="Saif S."/>
            <person name="Shenoy N."/>
            <person name="Sisk P."/>
            <person name="Stolte C."/>
            <person name="Sykes S."/>
            <person name="Walk T."/>
            <person name="White J."/>
            <person name="Yandava C."/>
            <person name="Burger G."/>
            <person name="Gray M.W."/>
            <person name="Holland P.W.H."/>
            <person name="King N."/>
            <person name="Lang F.B.F."/>
            <person name="Roger A.J."/>
            <person name="Ruiz-Trillo I."/>
            <person name="Lander E."/>
            <person name="Nusbaum C."/>
        </authorList>
    </citation>
    <scope>NUCLEOTIDE SEQUENCE [LARGE SCALE GENOMIC DNA]</scope>
    <source>
        <strain evidence="13">ATCC 38327</strain>
    </source>
</reference>
<keyword evidence="6 10" id="KW-0472">Membrane</keyword>
<dbReference type="VEuPathDB" id="FungiDB:AMAG_13412"/>
<organism evidence="12 13">
    <name type="scientific">Allomyces macrogynus (strain ATCC 38327)</name>
    <name type="common">Allomyces javanicus var. macrogynus</name>
    <dbReference type="NCBI Taxonomy" id="578462"/>
    <lineage>
        <taxon>Eukaryota</taxon>
        <taxon>Fungi</taxon>
        <taxon>Fungi incertae sedis</taxon>
        <taxon>Blastocladiomycota</taxon>
        <taxon>Blastocladiomycetes</taxon>
        <taxon>Blastocladiales</taxon>
        <taxon>Blastocladiaceae</taxon>
        <taxon>Allomyces</taxon>
    </lineage>
</organism>
<keyword evidence="8" id="KW-0407">Ion channel</keyword>
<feature type="domain" description="Cyclic nucleotide-binding" evidence="11">
    <location>
        <begin position="251"/>
        <end position="368"/>
    </location>
</feature>
<feature type="transmembrane region" description="Helical" evidence="10">
    <location>
        <begin position="67"/>
        <end position="88"/>
    </location>
</feature>
<dbReference type="OrthoDB" id="2152421at2759"/>
<keyword evidence="2" id="KW-0813">Transport</keyword>
<evidence type="ECO:0000256" key="6">
    <source>
        <dbReference type="ARBA" id="ARBA00023136"/>
    </source>
</evidence>
<dbReference type="SUPFAM" id="SSF81324">
    <property type="entry name" value="Voltage-gated potassium channels"/>
    <property type="match status" value="1"/>
</dbReference>
<evidence type="ECO:0000256" key="4">
    <source>
        <dbReference type="ARBA" id="ARBA00022989"/>
    </source>
</evidence>
<dbReference type="InterPro" id="IPR000595">
    <property type="entry name" value="cNMP-bd_dom"/>
</dbReference>
<feature type="compositionally biased region" description="Low complexity" evidence="9">
    <location>
        <begin position="486"/>
        <end position="495"/>
    </location>
</feature>
<dbReference type="PRINTS" id="PR00103">
    <property type="entry name" value="CAMPKINASE"/>
</dbReference>
<dbReference type="SMART" id="SM00100">
    <property type="entry name" value="cNMP"/>
    <property type="match status" value="1"/>
</dbReference>
<evidence type="ECO:0000256" key="10">
    <source>
        <dbReference type="SAM" id="Phobius"/>
    </source>
</evidence>
<dbReference type="Gene3D" id="2.60.120.10">
    <property type="entry name" value="Jelly Rolls"/>
    <property type="match status" value="1"/>
</dbReference>
<feature type="transmembrane region" description="Helical" evidence="10">
    <location>
        <begin position="120"/>
        <end position="139"/>
    </location>
</feature>
<proteinExistence type="predicted"/>
<evidence type="ECO:0000256" key="8">
    <source>
        <dbReference type="ARBA" id="ARBA00023303"/>
    </source>
</evidence>
<dbReference type="FunFam" id="2.60.120.10:FF:000057">
    <property type="entry name" value="Cyclic nucleotide-binding domain protein"/>
    <property type="match status" value="1"/>
</dbReference>
<evidence type="ECO:0000256" key="3">
    <source>
        <dbReference type="ARBA" id="ARBA00022692"/>
    </source>
</evidence>
<dbReference type="STRING" id="578462.A0A0L0T218"/>
<sequence>MVRRHYLRGRFAIDLVGFFPFEYILQAWVDPVTADQIRLLHIIQAYRWYDVVQEREMSVESSKKGTMLLVFLAVFMIFHWLGCIWWMVQITIQESNIWANTMAHENLMAEQYNRAPYARYVYLFAFVMNAVTMPGYGIFKSSNVYEIVLSLIYNGLGAMIIGIYLALVVSVLTNKLEAKTHVEQHVRSIINFMHDHGLPEESQQRVLEYYQAIWKLHKGKRVKGHFDDLPQCLRTEIAFKTCGEILRKIPLFDGADDGFLRMVAVRMEEVVFVPGEFIIRRGDHGNEMYCINRGHAQVVSDDLSRVWADLIDGAFFGELALFTNRPRTANIISISECHVFVLTRTALLQVLKSYPDMERSISHIVADRVRDFTHKNTLMRMNPNLSQPSMFRADASGMSLARLPTPSQFPAAYGTMRSIWNQANADESGPIPPPPHMSAFGLPYTGQAQFLEVPVLGMGGARVVPVAALTPARAGRDDDDDDDVSETSSTSSTSSLVGGPAPAVVVHSTHTTAAVTATGSVRTGADLGHGVTHRVAATRAVDDTPVVQSDDEVGDTYSSCVSIERPVNA</sequence>
<keyword evidence="7" id="KW-1071">Ligand-gated ion channel</keyword>
<accession>A0A0L0T218</accession>
<evidence type="ECO:0000313" key="12">
    <source>
        <dbReference type="EMBL" id="KNE68772.1"/>
    </source>
</evidence>
<evidence type="ECO:0000313" key="13">
    <source>
        <dbReference type="Proteomes" id="UP000054350"/>
    </source>
</evidence>
<evidence type="ECO:0000256" key="2">
    <source>
        <dbReference type="ARBA" id="ARBA00022448"/>
    </source>
</evidence>
<keyword evidence="5" id="KW-0406">Ion transport</keyword>
<dbReference type="InterPro" id="IPR018490">
    <property type="entry name" value="cNMP-bd_dom_sf"/>
</dbReference>
<dbReference type="PROSITE" id="PS50042">
    <property type="entry name" value="CNMP_BINDING_3"/>
    <property type="match status" value="1"/>
</dbReference>
<dbReference type="CDD" id="cd00038">
    <property type="entry name" value="CAP_ED"/>
    <property type="match status" value="1"/>
</dbReference>
<comment type="subcellular location">
    <subcellularLocation>
        <location evidence="1">Membrane</location>
        <topology evidence="1">Multi-pass membrane protein</topology>
    </subcellularLocation>
</comment>
<dbReference type="GO" id="GO:0016020">
    <property type="term" value="C:membrane"/>
    <property type="evidence" value="ECO:0007669"/>
    <property type="project" value="UniProtKB-SubCell"/>
</dbReference>